<evidence type="ECO:0000313" key="2">
    <source>
        <dbReference type="Proteomes" id="UP000796761"/>
    </source>
</evidence>
<accession>A0A8K1D2G8</accession>
<gene>
    <name evidence="1" type="ORF">HGM15179_022488</name>
</gene>
<dbReference type="AlphaFoldDB" id="A0A8K1D2G8"/>
<organism evidence="1 2">
    <name type="scientific">Zosterops borbonicus</name>
    <dbReference type="NCBI Taxonomy" id="364589"/>
    <lineage>
        <taxon>Eukaryota</taxon>
        <taxon>Metazoa</taxon>
        <taxon>Chordata</taxon>
        <taxon>Craniata</taxon>
        <taxon>Vertebrata</taxon>
        <taxon>Euteleostomi</taxon>
        <taxon>Archelosauria</taxon>
        <taxon>Archosauria</taxon>
        <taxon>Dinosauria</taxon>
        <taxon>Saurischia</taxon>
        <taxon>Theropoda</taxon>
        <taxon>Coelurosauria</taxon>
        <taxon>Aves</taxon>
        <taxon>Neognathae</taxon>
        <taxon>Neoaves</taxon>
        <taxon>Telluraves</taxon>
        <taxon>Australaves</taxon>
        <taxon>Passeriformes</taxon>
        <taxon>Sylvioidea</taxon>
        <taxon>Zosteropidae</taxon>
        <taxon>Zosterops</taxon>
    </lineage>
</organism>
<feature type="non-terminal residue" evidence="1">
    <location>
        <position position="1"/>
    </location>
</feature>
<sequence>DQIQAGLQTLREDRDKLLQLREAEMRKNWEFLAARDTEEEMEVDTVMDMDKMMVIDMDDMEEKMEVDIPEYVEEMEVGLPGEDEAMEVNEEDEEEPMIMG</sequence>
<name>A0A8K1D2G8_9PASS</name>
<proteinExistence type="predicted"/>
<evidence type="ECO:0000313" key="1">
    <source>
        <dbReference type="EMBL" id="TRZ04619.1"/>
    </source>
</evidence>
<comment type="caution">
    <text evidence="1">The sequence shown here is derived from an EMBL/GenBank/DDBJ whole genome shotgun (WGS) entry which is preliminary data.</text>
</comment>
<protein>
    <submittedName>
        <fullName evidence="1">Uncharacterized protein</fullName>
    </submittedName>
</protein>
<dbReference type="OrthoDB" id="9049620at2759"/>
<dbReference type="Proteomes" id="UP000796761">
    <property type="component" value="Unassembled WGS sequence"/>
</dbReference>
<reference evidence="1" key="1">
    <citation type="submission" date="2019-04" db="EMBL/GenBank/DDBJ databases">
        <title>Genome assembly of Zosterops borbonicus 15179.</title>
        <authorList>
            <person name="Leroy T."/>
            <person name="Anselmetti Y."/>
            <person name="Tilak M.-K."/>
            <person name="Nabholz B."/>
        </authorList>
    </citation>
    <scope>NUCLEOTIDE SEQUENCE</scope>
    <source>
        <strain evidence="1">HGM_15179</strain>
        <tissue evidence="1">Muscle</tissue>
    </source>
</reference>
<dbReference type="EMBL" id="SWJQ01025331">
    <property type="protein sequence ID" value="TRZ04619.1"/>
    <property type="molecule type" value="Genomic_DNA"/>
</dbReference>
<keyword evidence="2" id="KW-1185">Reference proteome</keyword>